<keyword evidence="12" id="KW-0460">Magnesium</keyword>
<dbReference type="GO" id="GO:0004649">
    <property type="term" value="F:poly(ADP-ribose) glycohydrolase activity"/>
    <property type="evidence" value="ECO:0007669"/>
    <property type="project" value="UniProtKB-EC"/>
</dbReference>
<evidence type="ECO:0000256" key="11">
    <source>
        <dbReference type="ARBA" id="ARBA00049015"/>
    </source>
</evidence>
<reference evidence="14 15" key="1">
    <citation type="journal article" date="2013" name="PLoS Genet.">
        <title>The genome and development-dependent transcriptomes of Pyronema confluens: a window into fungal evolution.</title>
        <authorList>
            <person name="Traeger S."/>
            <person name="Altegoer F."/>
            <person name="Freitag M."/>
            <person name="Gabaldon T."/>
            <person name="Kempken F."/>
            <person name="Kumar A."/>
            <person name="Marcet-Houben M."/>
            <person name="Poggeler S."/>
            <person name="Stajich J.E."/>
            <person name="Nowrousian M."/>
        </authorList>
    </citation>
    <scope>NUCLEOTIDE SEQUENCE [LARGE SCALE GENOMIC DNA]</scope>
    <source>
        <strain evidence="15">CBS 100304</strain>
        <tissue evidence="14">Vegetative mycelium</tissue>
    </source>
</reference>
<feature type="binding site" evidence="12">
    <location>
        <position position="63"/>
    </location>
    <ligand>
        <name>Mg(2+)</name>
        <dbReference type="ChEBI" id="CHEBI:18420"/>
        <label>1</label>
    </ligand>
</feature>
<dbReference type="eggNOG" id="ENOG502RZ0J">
    <property type="taxonomic scope" value="Eukaryota"/>
</dbReference>
<dbReference type="AlphaFoldDB" id="U4LAK6"/>
<feature type="binding site" evidence="12">
    <location>
        <position position="64"/>
    </location>
    <ligand>
        <name>Mg(2+)</name>
        <dbReference type="ChEBI" id="CHEBI:18420"/>
        <label>1</label>
    </ligand>
</feature>
<keyword evidence="12" id="KW-0479">Metal-binding</keyword>
<evidence type="ECO:0000256" key="10">
    <source>
        <dbReference type="ARBA" id="ARBA00043193"/>
    </source>
</evidence>
<evidence type="ECO:0000256" key="5">
    <source>
        <dbReference type="ARBA" id="ARBA00042398"/>
    </source>
</evidence>
<organism evidence="14 15">
    <name type="scientific">Pyronema omphalodes (strain CBS 100304)</name>
    <name type="common">Pyronema confluens</name>
    <dbReference type="NCBI Taxonomy" id="1076935"/>
    <lineage>
        <taxon>Eukaryota</taxon>
        <taxon>Fungi</taxon>
        <taxon>Dikarya</taxon>
        <taxon>Ascomycota</taxon>
        <taxon>Pezizomycotina</taxon>
        <taxon>Pezizomycetes</taxon>
        <taxon>Pezizales</taxon>
        <taxon>Pyronemataceae</taxon>
        <taxon>Pyronema</taxon>
    </lineage>
</organism>
<protein>
    <recommendedName>
        <fullName evidence="4">ADP-ribosylhydrolase ARH3</fullName>
        <ecNumber evidence="2">3.2.1.143</ecNumber>
    </recommendedName>
    <alternativeName>
        <fullName evidence="5">ADP-ribose glycohydrolase ARH3</fullName>
    </alternativeName>
    <alternativeName>
        <fullName evidence="6">ADP-ribosylhydrolase 3</fullName>
    </alternativeName>
    <alternativeName>
        <fullName evidence="9">O-acetyl-ADP-ribose deacetylase ARH3</fullName>
    </alternativeName>
    <alternativeName>
        <fullName evidence="10">Poly(ADP-ribose) glycohydrolase ARH3</fullName>
    </alternativeName>
    <alternativeName>
        <fullName evidence="8">[Protein ADP-ribosylarginine] hydrolase-like protein 2</fullName>
    </alternativeName>
    <alternativeName>
        <fullName evidence="7">[Protein ADP-ribosylserine] hydrolase</fullName>
    </alternativeName>
</protein>
<dbReference type="OMA" id="PGTWTDD"/>
<dbReference type="PANTHER" id="PTHR16222:SF24">
    <property type="entry name" value="ADP-RIBOSYLHYDROLASE ARH3"/>
    <property type="match status" value="1"/>
</dbReference>
<feature type="signal peptide" evidence="13">
    <location>
        <begin position="1"/>
        <end position="29"/>
    </location>
</feature>
<evidence type="ECO:0000256" key="12">
    <source>
        <dbReference type="PIRSR" id="PIRSR605502-1"/>
    </source>
</evidence>
<sequence>MPIDGTPTPLTPAPVRIFTSLLCLAICDALGAPAEFQARGTFPLITTLQPNANFNLPPGCWTDDTSQALCIAESLLAGTWSLEDQAGRYVKWWKQGYLSVTGRCFDIGTATRKALGIWARSPDSLGAVTTPAEEDVLLTVAGKLGERQYQGNGSLMRVLPIALAFWKYPEEAGRLARESSRTTHPNEMCQEACEFYVRVICYILRHTEGQECHDLSFGKGDLLRMMRWWEWKDEELRRRLGDGKFVNKEEGEIKTTGWVLDTLEAALWVFFNTSSFEDGAIKVVNFGDDADTVAAIYGGLVGAWHAKEEGFWVGRVKEWRDGLVKREIVEGVAERLKATEFKPMAGYGNNILIE</sequence>
<dbReference type="EMBL" id="HF936318">
    <property type="protein sequence ID" value="CCX16146.1"/>
    <property type="molecule type" value="Genomic_DNA"/>
</dbReference>
<dbReference type="PANTHER" id="PTHR16222">
    <property type="entry name" value="ADP-RIBOSYLGLYCOHYDROLASE"/>
    <property type="match status" value="1"/>
</dbReference>
<feature type="binding site" evidence="12">
    <location>
        <position position="292"/>
    </location>
    <ligand>
        <name>Mg(2+)</name>
        <dbReference type="ChEBI" id="CHEBI:18420"/>
        <label>1</label>
    </ligand>
</feature>
<feature type="binding site" evidence="12">
    <location>
        <position position="62"/>
    </location>
    <ligand>
        <name>Mg(2+)</name>
        <dbReference type="ChEBI" id="CHEBI:18420"/>
        <label>1</label>
    </ligand>
</feature>
<evidence type="ECO:0000256" key="9">
    <source>
        <dbReference type="ARBA" id="ARBA00043187"/>
    </source>
</evidence>
<dbReference type="Proteomes" id="UP000018144">
    <property type="component" value="Unassembled WGS sequence"/>
</dbReference>
<dbReference type="OrthoDB" id="2021138at2759"/>
<evidence type="ECO:0000313" key="14">
    <source>
        <dbReference type="EMBL" id="CCX16146.1"/>
    </source>
</evidence>
<dbReference type="SUPFAM" id="SSF101478">
    <property type="entry name" value="ADP-ribosylglycohydrolase"/>
    <property type="match status" value="1"/>
</dbReference>
<feature type="chain" id="PRO_5004651438" description="ADP-ribosylhydrolase ARH3" evidence="13">
    <location>
        <begin position="30"/>
        <end position="354"/>
    </location>
</feature>
<dbReference type="EC" id="3.2.1.143" evidence="2"/>
<dbReference type="InterPro" id="IPR005502">
    <property type="entry name" value="Ribosyl_crysJ1"/>
</dbReference>
<keyword evidence="13" id="KW-0732">Signal</keyword>
<dbReference type="Gene3D" id="1.10.4080.10">
    <property type="entry name" value="ADP-ribosylation/Crystallin J1"/>
    <property type="match status" value="1"/>
</dbReference>
<dbReference type="STRING" id="1076935.U4LAK6"/>
<keyword evidence="15" id="KW-1185">Reference proteome</keyword>
<evidence type="ECO:0000256" key="4">
    <source>
        <dbReference type="ARBA" id="ARBA00041057"/>
    </source>
</evidence>
<feature type="binding site" evidence="12">
    <location>
        <position position="291"/>
    </location>
    <ligand>
        <name>Mg(2+)</name>
        <dbReference type="ChEBI" id="CHEBI:18420"/>
        <label>1</label>
    </ligand>
</feature>
<evidence type="ECO:0000256" key="7">
    <source>
        <dbReference type="ARBA" id="ARBA00042722"/>
    </source>
</evidence>
<comment type="similarity">
    <text evidence="1">Belongs to the ADP-ribosylglycohydrolase family.</text>
</comment>
<evidence type="ECO:0000256" key="2">
    <source>
        <dbReference type="ARBA" id="ARBA00012255"/>
    </source>
</evidence>
<gene>
    <name evidence="14" type="ORF">PCON_02677</name>
</gene>
<dbReference type="InterPro" id="IPR050792">
    <property type="entry name" value="ADP-ribosylglycohydrolase"/>
</dbReference>
<name>U4LAK6_PYROM</name>
<feature type="binding site" evidence="12">
    <location>
        <position position="289"/>
    </location>
    <ligand>
        <name>Mg(2+)</name>
        <dbReference type="ChEBI" id="CHEBI:18420"/>
        <label>1</label>
    </ligand>
</feature>
<comment type="catalytic activity">
    <reaction evidence="11">
        <text>alpha-NAD(+) + H2O = ADP-D-ribose + nicotinamide + H(+)</text>
        <dbReference type="Rhea" id="RHEA:68792"/>
        <dbReference type="ChEBI" id="CHEBI:15377"/>
        <dbReference type="ChEBI" id="CHEBI:15378"/>
        <dbReference type="ChEBI" id="CHEBI:17154"/>
        <dbReference type="ChEBI" id="CHEBI:57967"/>
        <dbReference type="ChEBI" id="CHEBI:77017"/>
    </reaction>
</comment>
<dbReference type="Pfam" id="PF03747">
    <property type="entry name" value="ADP_ribosyl_GH"/>
    <property type="match status" value="1"/>
</dbReference>
<accession>U4LAK6</accession>
<evidence type="ECO:0000313" key="15">
    <source>
        <dbReference type="Proteomes" id="UP000018144"/>
    </source>
</evidence>
<proteinExistence type="inferred from homology"/>
<evidence type="ECO:0000256" key="13">
    <source>
        <dbReference type="SAM" id="SignalP"/>
    </source>
</evidence>
<dbReference type="InterPro" id="IPR036705">
    <property type="entry name" value="Ribosyl_crysJ1_sf"/>
</dbReference>
<comment type="cofactor">
    <cofactor evidence="12">
        <name>Mg(2+)</name>
        <dbReference type="ChEBI" id="CHEBI:18420"/>
    </cofactor>
    <text evidence="12">Binds 2 magnesium ions per subunit.</text>
</comment>
<evidence type="ECO:0000256" key="6">
    <source>
        <dbReference type="ARBA" id="ARBA00042471"/>
    </source>
</evidence>
<dbReference type="GO" id="GO:0046872">
    <property type="term" value="F:metal ion binding"/>
    <property type="evidence" value="ECO:0007669"/>
    <property type="project" value="UniProtKB-KW"/>
</dbReference>
<keyword evidence="3 14" id="KW-0378">Hydrolase</keyword>
<evidence type="ECO:0000256" key="1">
    <source>
        <dbReference type="ARBA" id="ARBA00010702"/>
    </source>
</evidence>
<evidence type="ECO:0000256" key="3">
    <source>
        <dbReference type="ARBA" id="ARBA00022801"/>
    </source>
</evidence>
<evidence type="ECO:0000256" key="8">
    <source>
        <dbReference type="ARBA" id="ARBA00042850"/>
    </source>
</evidence>